<dbReference type="EMBL" id="RQHW01000002">
    <property type="protein sequence ID" value="TGN21059.1"/>
    <property type="molecule type" value="Genomic_DNA"/>
</dbReference>
<feature type="signal peptide" evidence="1">
    <location>
        <begin position="1"/>
        <end position="22"/>
    </location>
</feature>
<sequence length="128" mass="14846">MKKTSLLLVSLFALLMANCAETKYRLLRNVDKPIRLSTFKNDPAYTLVRNFEVSHMRQFLFYGTVPVHSKSLEEILNQEIYDNYDAIGDIEITERYTALDGLLDAILFGLYRPYTVIITGSIYKRKVQ</sequence>
<evidence type="ECO:0000313" key="3">
    <source>
        <dbReference type="Proteomes" id="UP000298058"/>
    </source>
</evidence>
<organism evidence="2 3">
    <name type="scientific">Leptospira idonii</name>
    <dbReference type="NCBI Taxonomy" id="1193500"/>
    <lineage>
        <taxon>Bacteria</taxon>
        <taxon>Pseudomonadati</taxon>
        <taxon>Spirochaetota</taxon>
        <taxon>Spirochaetia</taxon>
        <taxon>Leptospirales</taxon>
        <taxon>Leptospiraceae</taxon>
        <taxon>Leptospira</taxon>
    </lineage>
</organism>
<keyword evidence="3" id="KW-1185">Reference proteome</keyword>
<reference evidence="2" key="1">
    <citation type="journal article" date="2019" name="PLoS Negl. Trop. Dis.">
        <title>Revisiting the worldwide diversity of Leptospira species in the environment.</title>
        <authorList>
            <person name="Vincent A.T."/>
            <person name="Schiettekatte O."/>
            <person name="Bourhy P."/>
            <person name="Veyrier F.J."/>
            <person name="Picardeau M."/>
        </authorList>
    </citation>
    <scope>NUCLEOTIDE SEQUENCE [LARGE SCALE GENOMIC DNA]</scope>
    <source>
        <strain evidence="2">201300427</strain>
    </source>
</reference>
<proteinExistence type="predicted"/>
<accession>A0A4R9M7I9</accession>
<dbReference type="Proteomes" id="UP000298058">
    <property type="component" value="Unassembled WGS sequence"/>
</dbReference>
<name>A0A4R9M7I9_9LEPT</name>
<gene>
    <name evidence="2" type="ORF">EHS15_00635</name>
</gene>
<protein>
    <recommendedName>
        <fullName evidence="4">Lipoprotein</fullName>
    </recommendedName>
</protein>
<dbReference type="AlphaFoldDB" id="A0A4R9M7I9"/>
<dbReference type="OrthoDB" id="1453440at2"/>
<evidence type="ECO:0000256" key="1">
    <source>
        <dbReference type="SAM" id="SignalP"/>
    </source>
</evidence>
<feature type="chain" id="PRO_5020746860" description="Lipoprotein" evidence="1">
    <location>
        <begin position="23"/>
        <end position="128"/>
    </location>
</feature>
<evidence type="ECO:0008006" key="4">
    <source>
        <dbReference type="Google" id="ProtNLM"/>
    </source>
</evidence>
<dbReference type="RefSeq" id="WP_135758594.1">
    <property type="nucleotide sequence ID" value="NZ_RQHW01000002.1"/>
</dbReference>
<evidence type="ECO:0000313" key="2">
    <source>
        <dbReference type="EMBL" id="TGN21059.1"/>
    </source>
</evidence>
<comment type="caution">
    <text evidence="2">The sequence shown here is derived from an EMBL/GenBank/DDBJ whole genome shotgun (WGS) entry which is preliminary data.</text>
</comment>
<keyword evidence="1" id="KW-0732">Signal</keyword>